<dbReference type="Gene3D" id="2.60.120.10">
    <property type="entry name" value="Jelly Rolls"/>
    <property type="match status" value="1"/>
</dbReference>
<evidence type="ECO:0000313" key="3">
    <source>
        <dbReference type="Proteomes" id="UP000294003"/>
    </source>
</evidence>
<dbReference type="SUPFAM" id="SSF51182">
    <property type="entry name" value="RmlC-like cupins"/>
    <property type="match status" value="1"/>
</dbReference>
<dbReference type="InterPro" id="IPR009327">
    <property type="entry name" value="Cupin_DUF985"/>
</dbReference>
<reference evidence="2 3" key="1">
    <citation type="submission" date="2018-06" db="EMBL/GenBank/DDBJ databases">
        <title>Complete Genomes of Monosporascus.</title>
        <authorList>
            <person name="Robinson A.J."/>
            <person name="Natvig D.O."/>
        </authorList>
    </citation>
    <scope>NUCLEOTIDE SEQUENCE [LARGE SCALE GENOMIC DNA]</scope>
    <source>
        <strain evidence="2 3">CBS 609.92</strain>
    </source>
</reference>
<name>A0ABY0HAI3_9PEZI</name>
<proteinExistence type="predicted"/>
<sequence length="241" mass="26175">MTLLGRSLIEFLDIFILAPPLLQLSSSRLLSPKQLRVLSNPNCDAMFKLTILANALAAVLLNPAPTTATRIPILEPRHNATAQQIIDALGLIPNVEGGYYLETFRDPFLLPLTGPDGCSGNRSVSTAIYYMLEGSEGFSRWHRIVDAAEVWHWYAGAPLSLYLWREGDGGDEVRERVLGPDVLGADGGGGQPQSPQVVVARAEWQRARSWGEWSLVGTTVAPAFTESAFELAPPGWEPPGA</sequence>
<accession>A0ABY0HAI3</accession>
<dbReference type="PANTHER" id="PTHR33387">
    <property type="entry name" value="RMLC-LIKE JELLY ROLL FOLD PROTEIN"/>
    <property type="match status" value="1"/>
</dbReference>
<dbReference type="CDD" id="cd06121">
    <property type="entry name" value="cupin_YML079wp"/>
    <property type="match status" value="1"/>
</dbReference>
<dbReference type="Pfam" id="PF06172">
    <property type="entry name" value="Cupin_5"/>
    <property type="match status" value="1"/>
</dbReference>
<evidence type="ECO:0000259" key="1">
    <source>
        <dbReference type="Pfam" id="PF06172"/>
    </source>
</evidence>
<organism evidence="2 3">
    <name type="scientific">Monosporascus cannonballus</name>
    <dbReference type="NCBI Taxonomy" id="155416"/>
    <lineage>
        <taxon>Eukaryota</taxon>
        <taxon>Fungi</taxon>
        <taxon>Dikarya</taxon>
        <taxon>Ascomycota</taxon>
        <taxon>Pezizomycotina</taxon>
        <taxon>Sordariomycetes</taxon>
        <taxon>Xylariomycetidae</taxon>
        <taxon>Xylariales</taxon>
        <taxon>Xylariales incertae sedis</taxon>
        <taxon>Monosporascus</taxon>
    </lineage>
</organism>
<protein>
    <recommendedName>
        <fullName evidence="1">DUF985 domain-containing protein</fullName>
    </recommendedName>
</protein>
<dbReference type="InterPro" id="IPR014710">
    <property type="entry name" value="RmlC-like_jellyroll"/>
</dbReference>
<dbReference type="Proteomes" id="UP000294003">
    <property type="component" value="Unassembled WGS sequence"/>
</dbReference>
<dbReference type="EMBL" id="QJNS01000079">
    <property type="protein sequence ID" value="RYO88978.1"/>
    <property type="molecule type" value="Genomic_DNA"/>
</dbReference>
<dbReference type="PANTHER" id="PTHR33387:SF3">
    <property type="entry name" value="DUF985 DOMAIN-CONTAINING PROTEIN"/>
    <property type="match status" value="1"/>
</dbReference>
<dbReference type="InterPro" id="IPR039935">
    <property type="entry name" value="YML079W-like"/>
</dbReference>
<feature type="domain" description="DUF985" evidence="1">
    <location>
        <begin position="83"/>
        <end position="232"/>
    </location>
</feature>
<gene>
    <name evidence="2" type="ORF">DL762_003474</name>
</gene>
<keyword evidence="3" id="KW-1185">Reference proteome</keyword>
<dbReference type="InterPro" id="IPR011051">
    <property type="entry name" value="RmlC_Cupin_sf"/>
</dbReference>
<comment type="caution">
    <text evidence="2">The sequence shown here is derived from an EMBL/GenBank/DDBJ whole genome shotgun (WGS) entry which is preliminary data.</text>
</comment>
<evidence type="ECO:0000313" key="2">
    <source>
        <dbReference type="EMBL" id="RYO88978.1"/>
    </source>
</evidence>